<sequence>MRGRCRVARSAGLARLRDPDQRNDDDSSGSTAVPMRSPSRFVTPIRSTRGKVCVPPPLLIPALPTINDLSLDLEALLPMLSFTGSRDSRSAVSSVLVPAPYTNNQKRETQMTAHADRNLRVLHVGPGNARDVGVAAILSNLQAKAEQLRAHRIEAAFFGTRDCASPASVVLFPTIDFPRFALRALQADLVLFHVTSPGSLMRKAALFAIARLLRRRCILHVHSGECFARYRTAGRLYRAAVDFLVSHADARVVASDAVRHDMIACVGAGAQSTVIGDHAGAFERNLLPDADRAADGRYVLFSASLVEHQGLTELLHAICMLRQRGLAIPLKVAGGGNAAPWRSLAESLGIGRQVEFVGSLQGDAKYDAYRNATILCMPNYFETCGLSALEAMWAGRPVIGTSAGRPPDLVDDGATGYLIPPRNIPLLAQRIEALWSDTSHADAPGDAGFETARRRFDSAAAVSRYTEVYACICHSPALTC</sequence>
<dbReference type="RefSeq" id="WP_124491609.1">
    <property type="nucleotide sequence ID" value="NZ_QTOI01000051.1"/>
</dbReference>
<dbReference type="InterPro" id="IPR028098">
    <property type="entry name" value="Glyco_trans_4-like_N"/>
</dbReference>
<protein>
    <submittedName>
        <fullName evidence="4">Glycosyltransferase family 1 protein</fullName>
    </submittedName>
</protein>
<evidence type="ECO:0000313" key="4">
    <source>
        <dbReference type="EMBL" id="RQY85290.1"/>
    </source>
</evidence>
<dbReference type="PANTHER" id="PTHR45947">
    <property type="entry name" value="SULFOQUINOVOSYL TRANSFERASE SQD2"/>
    <property type="match status" value="1"/>
</dbReference>
<name>A0ABX9YG84_9BURK</name>
<dbReference type="Pfam" id="PF13579">
    <property type="entry name" value="Glyco_trans_4_4"/>
    <property type="match status" value="1"/>
</dbReference>
<feature type="region of interest" description="Disordered" evidence="1">
    <location>
        <begin position="9"/>
        <end position="39"/>
    </location>
</feature>
<reference evidence="4 5" key="1">
    <citation type="submission" date="2018-08" db="EMBL/GenBank/DDBJ databases">
        <title>Comparative analysis of Burkholderia isolates from Puerto Rico.</title>
        <authorList>
            <person name="Hall C."/>
            <person name="Sahl J."/>
            <person name="Wagner D."/>
        </authorList>
    </citation>
    <scope>NUCLEOTIDE SEQUENCE [LARGE SCALE GENOMIC DNA]</scope>
    <source>
        <strain evidence="4 5">Bp8966</strain>
    </source>
</reference>
<dbReference type="CDD" id="cd03801">
    <property type="entry name" value="GT4_PimA-like"/>
    <property type="match status" value="1"/>
</dbReference>
<dbReference type="Proteomes" id="UP000281098">
    <property type="component" value="Unassembled WGS sequence"/>
</dbReference>
<feature type="compositionally biased region" description="Basic and acidic residues" evidence="1">
    <location>
        <begin position="15"/>
        <end position="25"/>
    </location>
</feature>
<evidence type="ECO:0000313" key="5">
    <source>
        <dbReference type="Proteomes" id="UP000281098"/>
    </source>
</evidence>
<dbReference type="PANTHER" id="PTHR45947:SF3">
    <property type="entry name" value="SULFOQUINOVOSYL TRANSFERASE SQD2"/>
    <property type="match status" value="1"/>
</dbReference>
<comment type="caution">
    <text evidence="4">The sequence shown here is derived from an EMBL/GenBank/DDBJ whole genome shotgun (WGS) entry which is preliminary data.</text>
</comment>
<dbReference type="InterPro" id="IPR050194">
    <property type="entry name" value="Glycosyltransferase_grp1"/>
</dbReference>
<evidence type="ECO:0000259" key="2">
    <source>
        <dbReference type="Pfam" id="PF00534"/>
    </source>
</evidence>
<gene>
    <name evidence="4" type="ORF">DF017_29115</name>
</gene>
<dbReference type="EMBL" id="QTPM01000051">
    <property type="protein sequence ID" value="RQY85290.1"/>
    <property type="molecule type" value="Genomic_DNA"/>
</dbReference>
<accession>A0ABX9YG84</accession>
<feature type="domain" description="Glycosyl transferase family 1" evidence="2">
    <location>
        <begin position="294"/>
        <end position="448"/>
    </location>
</feature>
<proteinExistence type="predicted"/>
<feature type="domain" description="Glycosyltransferase subfamily 4-like N-terminal" evidence="3">
    <location>
        <begin position="118"/>
        <end position="271"/>
    </location>
</feature>
<dbReference type="InterPro" id="IPR001296">
    <property type="entry name" value="Glyco_trans_1"/>
</dbReference>
<evidence type="ECO:0000256" key="1">
    <source>
        <dbReference type="SAM" id="MobiDB-lite"/>
    </source>
</evidence>
<dbReference type="Pfam" id="PF00534">
    <property type="entry name" value="Glycos_transf_1"/>
    <property type="match status" value="1"/>
</dbReference>
<evidence type="ECO:0000259" key="3">
    <source>
        <dbReference type="Pfam" id="PF13579"/>
    </source>
</evidence>
<organism evidence="4 5">
    <name type="scientific">Burkholderia stagnalis</name>
    <dbReference type="NCBI Taxonomy" id="1503054"/>
    <lineage>
        <taxon>Bacteria</taxon>
        <taxon>Pseudomonadati</taxon>
        <taxon>Pseudomonadota</taxon>
        <taxon>Betaproteobacteria</taxon>
        <taxon>Burkholderiales</taxon>
        <taxon>Burkholderiaceae</taxon>
        <taxon>Burkholderia</taxon>
        <taxon>Burkholderia cepacia complex</taxon>
    </lineage>
</organism>
<dbReference type="Gene3D" id="3.40.50.2000">
    <property type="entry name" value="Glycogen Phosphorylase B"/>
    <property type="match status" value="2"/>
</dbReference>
<keyword evidence="5" id="KW-1185">Reference proteome</keyword>
<dbReference type="SUPFAM" id="SSF53756">
    <property type="entry name" value="UDP-Glycosyltransferase/glycogen phosphorylase"/>
    <property type="match status" value="1"/>
</dbReference>